<dbReference type="FunFam" id="2.60.40.10:FF:000017">
    <property type="entry name" value="Down syndrome cell adhesion molecule b"/>
    <property type="match status" value="1"/>
</dbReference>
<dbReference type="InterPro" id="IPR007110">
    <property type="entry name" value="Ig-like_dom"/>
</dbReference>
<evidence type="ECO:0000313" key="15">
    <source>
        <dbReference type="Proteomes" id="UP000728032"/>
    </source>
</evidence>
<evidence type="ECO:0000256" key="12">
    <source>
        <dbReference type="ARBA" id="ARBA00023319"/>
    </source>
</evidence>
<dbReference type="Gene3D" id="2.60.40.10">
    <property type="entry name" value="Immunoglobulins"/>
    <property type="match status" value="7"/>
</dbReference>
<evidence type="ECO:0000259" key="13">
    <source>
        <dbReference type="PROSITE" id="PS50835"/>
    </source>
</evidence>
<dbReference type="InterPro" id="IPR050958">
    <property type="entry name" value="Cell_Adh-Cytoskel_Orgn"/>
</dbReference>
<evidence type="ECO:0000256" key="3">
    <source>
        <dbReference type="ARBA" id="ARBA00022475"/>
    </source>
</evidence>
<dbReference type="PANTHER" id="PTHR45080:SF8">
    <property type="entry name" value="IG-LIKE DOMAIN-CONTAINING PROTEIN"/>
    <property type="match status" value="1"/>
</dbReference>
<keyword evidence="12" id="KW-0393">Immunoglobulin domain</keyword>
<dbReference type="SMART" id="SM00409">
    <property type="entry name" value="IG"/>
    <property type="match status" value="7"/>
</dbReference>
<dbReference type="SMART" id="SM00408">
    <property type="entry name" value="IGc2"/>
    <property type="match status" value="5"/>
</dbReference>
<organism evidence="14">
    <name type="scientific">Oppiella nova</name>
    <dbReference type="NCBI Taxonomy" id="334625"/>
    <lineage>
        <taxon>Eukaryota</taxon>
        <taxon>Metazoa</taxon>
        <taxon>Ecdysozoa</taxon>
        <taxon>Arthropoda</taxon>
        <taxon>Chelicerata</taxon>
        <taxon>Arachnida</taxon>
        <taxon>Acari</taxon>
        <taxon>Acariformes</taxon>
        <taxon>Sarcoptiformes</taxon>
        <taxon>Oribatida</taxon>
        <taxon>Brachypylina</taxon>
        <taxon>Oppioidea</taxon>
        <taxon>Oppiidae</taxon>
        <taxon>Oppiella</taxon>
    </lineage>
</organism>
<evidence type="ECO:0000313" key="14">
    <source>
        <dbReference type="EMBL" id="CAD7640413.1"/>
    </source>
</evidence>
<dbReference type="SUPFAM" id="SSF48726">
    <property type="entry name" value="Immunoglobulin"/>
    <property type="match status" value="6"/>
</dbReference>
<evidence type="ECO:0000256" key="7">
    <source>
        <dbReference type="ARBA" id="ARBA00022889"/>
    </source>
</evidence>
<keyword evidence="9" id="KW-0472">Membrane</keyword>
<keyword evidence="4" id="KW-0812">Transmembrane</keyword>
<keyword evidence="8" id="KW-1133">Transmembrane helix</keyword>
<evidence type="ECO:0000256" key="6">
    <source>
        <dbReference type="ARBA" id="ARBA00022737"/>
    </source>
</evidence>
<feature type="domain" description="Ig-like" evidence="13">
    <location>
        <begin position="293"/>
        <end position="381"/>
    </location>
</feature>
<dbReference type="PANTHER" id="PTHR45080">
    <property type="entry name" value="CONTACTIN 5"/>
    <property type="match status" value="1"/>
</dbReference>
<keyword evidence="3" id="KW-1003">Cell membrane</keyword>
<keyword evidence="5" id="KW-0732">Signal</keyword>
<proteinExistence type="predicted"/>
<evidence type="ECO:0000256" key="8">
    <source>
        <dbReference type="ARBA" id="ARBA00022989"/>
    </source>
</evidence>
<evidence type="ECO:0000256" key="2">
    <source>
        <dbReference type="ARBA" id="ARBA00004236"/>
    </source>
</evidence>
<dbReference type="AlphaFoldDB" id="A0A7R9LEW2"/>
<protein>
    <recommendedName>
        <fullName evidence="13">Ig-like domain-containing protein</fullName>
    </recommendedName>
</protein>
<keyword evidence="15" id="KW-1185">Reference proteome</keyword>
<keyword evidence="10" id="KW-1015">Disulfide bond</keyword>
<dbReference type="Pfam" id="PF13927">
    <property type="entry name" value="Ig_3"/>
    <property type="match status" value="2"/>
</dbReference>
<dbReference type="GO" id="GO:0050808">
    <property type="term" value="P:synapse organization"/>
    <property type="evidence" value="ECO:0007669"/>
    <property type="project" value="TreeGrafter"/>
</dbReference>
<evidence type="ECO:0000256" key="9">
    <source>
        <dbReference type="ARBA" id="ARBA00023136"/>
    </source>
</evidence>
<dbReference type="OrthoDB" id="152385at2759"/>
<dbReference type="EMBL" id="OC915431">
    <property type="protein sequence ID" value="CAD7640413.1"/>
    <property type="molecule type" value="Genomic_DNA"/>
</dbReference>
<reference evidence="14" key="1">
    <citation type="submission" date="2020-11" db="EMBL/GenBank/DDBJ databases">
        <authorList>
            <person name="Tran Van P."/>
        </authorList>
    </citation>
    <scope>NUCLEOTIDE SEQUENCE</scope>
</reference>
<dbReference type="Proteomes" id="UP000728032">
    <property type="component" value="Unassembled WGS sequence"/>
</dbReference>
<dbReference type="GO" id="GO:0005886">
    <property type="term" value="C:plasma membrane"/>
    <property type="evidence" value="ECO:0007669"/>
    <property type="project" value="UniProtKB-SubCell"/>
</dbReference>
<dbReference type="InterPro" id="IPR003599">
    <property type="entry name" value="Ig_sub"/>
</dbReference>
<evidence type="ECO:0000256" key="4">
    <source>
        <dbReference type="ARBA" id="ARBA00022692"/>
    </source>
</evidence>
<dbReference type="InterPro" id="IPR013098">
    <property type="entry name" value="Ig_I-set"/>
</dbReference>
<keyword evidence="6" id="KW-0677">Repeat</keyword>
<dbReference type="InterPro" id="IPR003598">
    <property type="entry name" value="Ig_sub2"/>
</dbReference>
<comment type="subcellular location">
    <subcellularLocation>
        <location evidence="2">Cell membrane</location>
    </subcellularLocation>
    <subcellularLocation>
        <location evidence="1">Membrane</location>
        <topology evidence="1">Single-pass membrane protein</topology>
    </subcellularLocation>
</comment>
<sequence>MGNTAVMRCHIPAFVRDYLTITAWIEEPTGRVVQPTGTIVGNQSSRYLMLQSGELYIRNVDSTFNHRTYKCRARNRLTGETFTSVVRQNFVIEVYDEFPVMGNTAVMRCHIPAFVRDYLTITAWIEEPTGRVVQPTGTIVGNQSSRYLMLQSGELYIRNVDSTFNHRTYKCRARNRLTGETFTSGSSGKLIVTESHSFVSPRITESKYQVNSIKGETVALPCLAQGWPLPKYKWFKKDGVERISLAANDRVDQMDGILVIRDVSPSDSGIYQCIVNNTIAEEKVETELTVRIPLSIQLLPERQSVDVGKAALFNCSVSGHPINTIIWERNHRRLKSGFNADIRFIAKDLIHIDAVNKEHRGMYQCFASNDFESVQAYAELQLGDDPPEFREVFPQQTLDPGPSLSLKCIAGGTPLPQITWQLDDSPIPESLRVRFGDYVTKDGLVISYVNISEVRVEDGGGYACKADNGVASIEHFAKINVLGPPVVRPMRNITVVASEPLIVRCPVGGYPLESITWERAGHHLPYNHRQKVHDNGTLEVYHIERATDEGLYTCVAKNKKGQTAQSTVYVRVHIKPVIEAFAFPTSLREGQRSSILCTVSSGDMPITLQWFKDNVPISQHKGVRVNEVVDYSSTLLFESLTLDHKGNYTCIATNTAGTVSHTTSMVIH</sequence>
<evidence type="ECO:0000256" key="5">
    <source>
        <dbReference type="ARBA" id="ARBA00022729"/>
    </source>
</evidence>
<dbReference type="EMBL" id="CAJPVJ010000606">
    <property type="protein sequence ID" value="CAG2162952.1"/>
    <property type="molecule type" value="Genomic_DNA"/>
</dbReference>
<dbReference type="CDD" id="cd20958">
    <property type="entry name" value="IgI_5_Dscam"/>
    <property type="match status" value="1"/>
</dbReference>
<feature type="domain" description="Ig-like" evidence="13">
    <location>
        <begin position="484"/>
        <end position="569"/>
    </location>
</feature>
<evidence type="ECO:0000256" key="1">
    <source>
        <dbReference type="ARBA" id="ARBA00004167"/>
    </source>
</evidence>
<dbReference type="CDD" id="cd20956">
    <property type="entry name" value="IgI_4_Dscam"/>
    <property type="match status" value="1"/>
</dbReference>
<dbReference type="FunFam" id="2.60.40.10:FF:000324">
    <property type="entry name" value="Down syndrome cell adhesion molecule, isoform D"/>
    <property type="match status" value="1"/>
</dbReference>
<dbReference type="FunFam" id="2.60.40.10:FF:000005">
    <property type="entry name" value="Neuronal cell adhesion molecule"/>
    <property type="match status" value="1"/>
</dbReference>
<dbReference type="GO" id="GO:0007156">
    <property type="term" value="P:homophilic cell adhesion via plasma membrane adhesion molecules"/>
    <property type="evidence" value="ECO:0007669"/>
    <property type="project" value="TreeGrafter"/>
</dbReference>
<feature type="domain" description="Ig-like" evidence="13">
    <location>
        <begin position="387"/>
        <end position="480"/>
    </location>
</feature>
<dbReference type="FunFam" id="2.60.40.10:FF:000333">
    <property type="entry name" value="Down syndrome cell adhesion molecule"/>
    <property type="match status" value="1"/>
</dbReference>
<dbReference type="GO" id="GO:0008046">
    <property type="term" value="F:axon guidance receptor activity"/>
    <property type="evidence" value="ECO:0007669"/>
    <property type="project" value="TreeGrafter"/>
</dbReference>
<dbReference type="InterPro" id="IPR013783">
    <property type="entry name" value="Ig-like_fold"/>
</dbReference>
<feature type="domain" description="Ig-like" evidence="13">
    <location>
        <begin position="201"/>
        <end position="289"/>
    </location>
</feature>
<evidence type="ECO:0000256" key="11">
    <source>
        <dbReference type="ARBA" id="ARBA00023180"/>
    </source>
</evidence>
<feature type="domain" description="Ig-like" evidence="13">
    <location>
        <begin position="1"/>
        <end position="87"/>
    </location>
</feature>
<keyword evidence="7" id="KW-0130">Cell adhesion</keyword>
<keyword evidence="11" id="KW-0325">Glycoprotein</keyword>
<dbReference type="Pfam" id="PF07679">
    <property type="entry name" value="I-set"/>
    <property type="match status" value="3"/>
</dbReference>
<name>A0A7R9LEW2_9ACAR</name>
<accession>A0A7R9LEW2</accession>
<evidence type="ECO:0000256" key="10">
    <source>
        <dbReference type="ARBA" id="ARBA00023157"/>
    </source>
</evidence>
<dbReference type="GO" id="GO:0030424">
    <property type="term" value="C:axon"/>
    <property type="evidence" value="ECO:0007669"/>
    <property type="project" value="TreeGrafter"/>
</dbReference>
<dbReference type="InterPro" id="IPR036179">
    <property type="entry name" value="Ig-like_dom_sf"/>
</dbReference>
<dbReference type="GO" id="GO:0043025">
    <property type="term" value="C:neuronal cell body"/>
    <property type="evidence" value="ECO:0007669"/>
    <property type="project" value="TreeGrafter"/>
</dbReference>
<gene>
    <name evidence="14" type="ORF">ONB1V03_LOCUS2536</name>
</gene>
<dbReference type="PROSITE" id="PS50835">
    <property type="entry name" value="IG_LIKE"/>
    <property type="match status" value="6"/>
</dbReference>
<feature type="domain" description="Ig-like" evidence="13">
    <location>
        <begin position="576"/>
        <end position="666"/>
    </location>
</feature>
<feature type="non-terminal residue" evidence="14">
    <location>
        <position position="1"/>
    </location>
</feature>